<dbReference type="Pfam" id="PF04134">
    <property type="entry name" value="DCC1-like"/>
    <property type="match status" value="1"/>
</dbReference>
<dbReference type="RefSeq" id="WP_257498765.1">
    <property type="nucleotide sequence ID" value="NZ_CP102382.1"/>
</dbReference>
<gene>
    <name evidence="1" type="ORF">NPX36_11055</name>
</gene>
<name>A0ABY5NQU1_9FLAO</name>
<dbReference type="PANTHER" id="PTHR33639">
    <property type="entry name" value="THIOL-DISULFIDE OXIDOREDUCTASE DCC"/>
    <property type="match status" value="1"/>
</dbReference>
<sequence>MRVIDKIPEGKQLILFDGVCNFCDETVQKIIKADSKNVFVFASLQSDFGKEVVQYIGIKPETDSIVLYQPGIAYYTESSAAIEIAKQLSGWYPLLQIGKIVPAFLRNKIYQYIAKNRYKWYGKKEACSIPPPETRAKFLS</sequence>
<evidence type="ECO:0000313" key="2">
    <source>
        <dbReference type="Proteomes" id="UP001317001"/>
    </source>
</evidence>
<dbReference type="InterPro" id="IPR052927">
    <property type="entry name" value="DCC_oxidoreductase"/>
</dbReference>
<dbReference type="InterPro" id="IPR007263">
    <property type="entry name" value="DCC1-like"/>
</dbReference>
<evidence type="ECO:0000313" key="1">
    <source>
        <dbReference type="EMBL" id="UUV20852.1"/>
    </source>
</evidence>
<organism evidence="1 2">
    <name type="scientific">Paenimyroides aestuarii</name>
    <dbReference type="NCBI Taxonomy" id="2968490"/>
    <lineage>
        <taxon>Bacteria</taxon>
        <taxon>Pseudomonadati</taxon>
        <taxon>Bacteroidota</taxon>
        <taxon>Flavobacteriia</taxon>
        <taxon>Flavobacteriales</taxon>
        <taxon>Flavobacteriaceae</taxon>
        <taxon>Paenimyroides</taxon>
    </lineage>
</organism>
<dbReference type="EMBL" id="CP102382">
    <property type="protein sequence ID" value="UUV20852.1"/>
    <property type="molecule type" value="Genomic_DNA"/>
</dbReference>
<dbReference type="Proteomes" id="UP001317001">
    <property type="component" value="Chromosome"/>
</dbReference>
<protein>
    <submittedName>
        <fullName evidence="1">DCC1-like thiol-disulfide oxidoreductase family protein</fullName>
    </submittedName>
</protein>
<keyword evidence="2" id="KW-1185">Reference proteome</keyword>
<dbReference type="PANTHER" id="PTHR33639:SF2">
    <property type="entry name" value="DUF393 DOMAIN-CONTAINING PROTEIN"/>
    <property type="match status" value="1"/>
</dbReference>
<accession>A0ABY5NQU1</accession>
<proteinExistence type="predicted"/>
<reference evidence="1 2" key="1">
    <citation type="submission" date="2022-08" db="EMBL/GenBank/DDBJ databases">
        <title>Myroides zhujiangensis sp. nov., a novel bacterium isolated from sediment in the Pearl River Estuary.</title>
        <authorList>
            <person name="Cui L."/>
        </authorList>
    </citation>
    <scope>NUCLEOTIDE SEQUENCE [LARGE SCALE GENOMIC DNA]</scope>
    <source>
        <strain evidence="1 2">SCSIO 72103</strain>
    </source>
</reference>